<keyword evidence="1" id="KW-0812">Transmembrane</keyword>
<dbReference type="InterPro" id="IPR050855">
    <property type="entry name" value="NDM-1-like"/>
</dbReference>
<protein>
    <submittedName>
        <fullName evidence="3">MBL fold metallo-hydrolase</fullName>
    </submittedName>
</protein>
<name>A0ABT9BG93_9BACT</name>
<dbReference type="EMBL" id="JAUQSY010000013">
    <property type="protein sequence ID" value="MDO7876683.1"/>
    <property type="molecule type" value="Genomic_DNA"/>
</dbReference>
<dbReference type="CDD" id="cd07721">
    <property type="entry name" value="yflN-like_MBL-fold"/>
    <property type="match status" value="1"/>
</dbReference>
<dbReference type="PANTHER" id="PTHR42951:SF17">
    <property type="entry name" value="METALLO-BETA-LACTAMASE DOMAIN-CONTAINING PROTEIN"/>
    <property type="match status" value="1"/>
</dbReference>
<evidence type="ECO:0000259" key="2">
    <source>
        <dbReference type="SMART" id="SM00849"/>
    </source>
</evidence>
<sequence>MDQVAPGVTQLRIQRFVNVYFIETGQPGEWVLIDTGLPGSARTIGAAAAEKFGDDSRPKAIILTHGHLDHVGSAKELALRWQVPVLVHPLELPYVTGQAQYPPRDPTVGGSLAFMARFFPKELPNLREAAQAISTDDDSVPYLPGWRWLHVPGHAPGQLAFFRESDKTLIGADAFATCHHDSVPAILLAIPKISRAGTPFNYDWEASRDSVRRLADLQPENIGCGHGPVMRGPAATEQLRQLADNYPIPEHGRYVTEPARTDASGVEFLPPPPPDKLPVQAAAIGAGLLVAGAAWFLLGGKRKPSFARGTTPKVPDYTRRGVGD</sequence>
<feature type="transmembrane region" description="Helical" evidence="1">
    <location>
        <begin position="277"/>
        <end position="298"/>
    </location>
</feature>
<reference evidence="3" key="1">
    <citation type="submission" date="2023-07" db="EMBL/GenBank/DDBJ databases">
        <authorList>
            <person name="Kim M.K."/>
        </authorList>
    </citation>
    <scope>NUCLEOTIDE SEQUENCE</scope>
    <source>
        <strain evidence="3">ASUV-10-1</strain>
    </source>
</reference>
<keyword evidence="1" id="KW-0472">Membrane</keyword>
<evidence type="ECO:0000256" key="1">
    <source>
        <dbReference type="SAM" id="Phobius"/>
    </source>
</evidence>
<keyword evidence="1" id="KW-1133">Transmembrane helix</keyword>
<dbReference type="PANTHER" id="PTHR42951">
    <property type="entry name" value="METALLO-BETA-LACTAMASE DOMAIN-CONTAINING"/>
    <property type="match status" value="1"/>
</dbReference>
<dbReference type="InterPro" id="IPR001279">
    <property type="entry name" value="Metallo-B-lactamas"/>
</dbReference>
<keyword evidence="4" id="KW-1185">Reference proteome</keyword>
<feature type="domain" description="Metallo-beta-lactamase" evidence="2">
    <location>
        <begin position="16"/>
        <end position="226"/>
    </location>
</feature>
<gene>
    <name evidence="3" type="ORF">Q5H93_18200</name>
</gene>
<evidence type="ECO:0000313" key="4">
    <source>
        <dbReference type="Proteomes" id="UP001176429"/>
    </source>
</evidence>
<organism evidence="3 4">
    <name type="scientific">Hymenobacter aranciens</name>
    <dbReference type="NCBI Taxonomy" id="3063996"/>
    <lineage>
        <taxon>Bacteria</taxon>
        <taxon>Pseudomonadati</taxon>
        <taxon>Bacteroidota</taxon>
        <taxon>Cytophagia</taxon>
        <taxon>Cytophagales</taxon>
        <taxon>Hymenobacteraceae</taxon>
        <taxon>Hymenobacter</taxon>
    </lineage>
</organism>
<dbReference type="SUPFAM" id="SSF56281">
    <property type="entry name" value="Metallo-hydrolase/oxidoreductase"/>
    <property type="match status" value="1"/>
</dbReference>
<comment type="caution">
    <text evidence="3">The sequence shown here is derived from an EMBL/GenBank/DDBJ whole genome shotgun (WGS) entry which is preliminary data.</text>
</comment>
<accession>A0ABT9BG93</accession>
<evidence type="ECO:0000313" key="3">
    <source>
        <dbReference type="EMBL" id="MDO7876683.1"/>
    </source>
</evidence>
<proteinExistence type="predicted"/>
<dbReference type="RefSeq" id="WP_305008062.1">
    <property type="nucleotide sequence ID" value="NZ_JAUQSY010000013.1"/>
</dbReference>
<dbReference type="InterPro" id="IPR036866">
    <property type="entry name" value="RibonucZ/Hydroxyglut_hydro"/>
</dbReference>
<dbReference type="Pfam" id="PF00753">
    <property type="entry name" value="Lactamase_B"/>
    <property type="match status" value="1"/>
</dbReference>
<dbReference type="SMART" id="SM00849">
    <property type="entry name" value="Lactamase_B"/>
    <property type="match status" value="1"/>
</dbReference>
<dbReference type="Gene3D" id="3.60.15.10">
    <property type="entry name" value="Ribonuclease Z/Hydroxyacylglutathione hydrolase-like"/>
    <property type="match status" value="1"/>
</dbReference>
<dbReference type="Proteomes" id="UP001176429">
    <property type="component" value="Unassembled WGS sequence"/>
</dbReference>